<evidence type="ECO:0000313" key="3">
    <source>
        <dbReference type="Proteomes" id="UP000054988"/>
    </source>
</evidence>
<dbReference type="EMBL" id="LATX01002444">
    <property type="protein sequence ID" value="KTB29207.1"/>
    <property type="molecule type" value="Genomic_DNA"/>
</dbReference>
<keyword evidence="1" id="KW-0472">Membrane</keyword>
<gene>
    <name evidence="2" type="ORF">WG66_18222</name>
</gene>
<keyword evidence="1" id="KW-1133">Transmembrane helix</keyword>
<feature type="transmembrane region" description="Helical" evidence="1">
    <location>
        <begin position="377"/>
        <end position="397"/>
    </location>
</feature>
<proteinExistence type="predicted"/>
<evidence type="ECO:0000256" key="1">
    <source>
        <dbReference type="SAM" id="Phobius"/>
    </source>
</evidence>
<organism evidence="2 3">
    <name type="scientific">Moniliophthora roreri</name>
    <name type="common">Frosty pod rot fungus</name>
    <name type="synonym">Monilia roreri</name>
    <dbReference type="NCBI Taxonomy" id="221103"/>
    <lineage>
        <taxon>Eukaryota</taxon>
        <taxon>Fungi</taxon>
        <taxon>Dikarya</taxon>
        <taxon>Basidiomycota</taxon>
        <taxon>Agaricomycotina</taxon>
        <taxon>Agaricomycetes</taxon>
        <taxon>Agaricomycetidae</taxon>
        <taxon>Agaricales</taxon>
        <taxon>Marasmiineae</taxon>
        <taxon>Marasmiaceae</taxon>
        <taxon>Moniliophthora</taxon>
    </lineage>
</organism>
<evidence type="ECO:0000313" key="2">
    <source>
        <dbReference type="EMBL" id="KTB29207.1"/>
    </source>
</evidence>
<protein>
    <submittedName>
        <fullName evidence="2">Uncharacterized protein</fullName>
    </submittedName>
</protein>
<feature type="transmembrane region" description="Helical" evidence="1">
    <location>
        <begin position="232"/>
        <end position="259"/>
    </location>
</feature>
<feature type="transmembrane region" description="Helical" evidence="1">
    <location>
        <begin position="167"/>
        <end position="188"/>
    </location>
</feature>
<feature type="transmembrane region" description="Helical" evidence="1">
    <location>
        <begin position="111"/>
        <end position="129"/>
    </location>
</feature>
<feature type="transmembrane region" description="Helical" evidence="1">
    <location>
        <begin position="417"/>
        <end position="441"/>
    </location>
</feature>
<accession>A0A0W0EYR1</accession>
<name>A0A0W0EYR1_MONRR</name>
<dbReference type="Proteomes" id="UP000054988">
    <property type="component" value="Unassembled WGS sequence"/>
</dbReference>
<feature type="transmembrane region" description="Helical" evidence="1">
    <location>
        <begin position="41"/>
        <end position="59"/>
    </location>
</feature>
<reference evidence="2 3" key="1">
    <citation type="submission" date="2015-12" db="EMBL/GenBank/DDBJ databases">
        <title>Draft genome sequence of Moniliophthora roreri, the causal agent of frosty pod rot of cacao.</title>
        <authorList>
            <person name="Aime M.C."/>
            <person name="Diaz-Valderrama J.R."/>
            <person name="Kijpornyongpan T."/>
            <person name="Phillips-Mora W."/>
        </authorList>
    </citation>
    <scope>NUCLEOTIDE SEQUENCE [LARGE SCALE GENOMIC DNA]</scope>
    <source>
        <strain evidence="2 3">MCA 2952</strain>
    </source>
</reference>
<sequence>MAPYKNLSSHTDYFVFNLDTMSTAVSCLIANPDISGIGVRLAVYAQTFLSFAPAFFFTADGELDLEEEKSLFAIYYPLLLSSMALFGTTIFQQLTVGLGNYHVLLVLNMMWMMNISAVVACVSPTLAWFRRPVPMLPTSSDAKEQTQSTRARERYFLFWRPRRTRQLLEVLFVSLCITGMSVLGLWHWSVLHITGLNKNLDDSQCFDQIRTTYFFMSFPITDKRIRALSLTFYGVMVLPVINVELIVIVVNVSAWMLIAPARKFCHSIRDRLLGGFRSTPRLATPLMNAIPPSFPVWIARMCAGTSPDILDSPPLSRAPTTSLRVDSSVHNATQVSPPSPSPSLLSVRELTIDMIGQRLCEFLAHAYDSSRAWLEFFAVKYFIAISFLCIIAIHTAIDIEISIDQNSALLGGTEEERWTFGQVLALLLVMQPALSVGRIFLEETPLGSRMRRWSSHVKACHPTLDLSWFMRGLALKHEWKSLYGTTSNEILLARFACTRFRSQIDKPEAGLKIGPSSLSVVSQSASALEYYLYLAENHLHAVNQVFTVPYDLDGSPATLPSPTADPSPTHAVNLTGPLDVERSNNLANDPLTLLKMSIISARDSVSIAQSVRFSDIQERNRYHEGEIILDHLMVALYSALEVAEIIEMAGVLNSDKECAGSLQSSNVFEKLKTWVFVFPSGFLRISMGRGKDASNTMNEVKVTQSSDGKNSEE</sequence>
<dbReference type="AlphaFoldDB" id="A0A0W0EYR1"/>
<feature type="transmembrane region" description="Helical" evidence="1">
    <location>
        <begin position="71"/>
        <end position="91"/>
    </location>
</feature>
<comment type="caution">
    <text evidence="2">The sequence shown here is derived from an EMBL/GenBank/DDBJ whole genome shotgun (WGS) entry which is preliminary data.</text>
</comment>
<keyword evidence="1" id="KW-0812">Transmembrane</keyword>